<name>A0ABT9RHD5_9ACTN</name>
<keyword evidence="2" id="KW-1185">Reference proteome</keyword>
<reference evidence="1 2" key="1">
    <citation type="submission" date="2023-07" db="EMBL/GenBank/DDBJ databases">
        <title>Sequencing the genomes of 1000 actinobacteria strains.</title>
        <authorList>
            <person name="Klenk H.-P."/>
        </authorList>
    </citation>
    <scope>NUCLEOTIDE SEQUENCE [LARGE SCALE GENOMIC DNA]</scope>
    <source>
        <strain evidence="1 2">DSM 44109</strain>
    </source>
</reference>
<comment type="caution">
    <text evidence="1">The sequence shown here is derived from an EMBL/GenBank/DDBJ whole genome shotgun (WGS) entry which is preliminary data.</text>
</comment>
<evidence type="ECO:0000313" key="1">
    <source>
        <dbReference type="EMBL" id="MDP9868692.1"/>
    </source>
</evidence>
<sequence>MRRALGDSLRCLGGSSVHGRGVTVGAALFRFWLAVLAAAPCSGSGPGSCAIFTTSGPAARACVDIRAWMDQWNEAPKPFAWTKTAEEILESLAQYCRRISGG</sequence>
<dbReference type="EMBL" id="JAUSRB010000002">
    <property type="protein sequence ID" value="MDP9868692.1"/>
    <property type="molecule type" value="Genomic_DNA"/>
</dbReference>
<evidence type="ECO:0000313" key="2">
    <source>
        <dbReference type="Proteomes" id="UP001230426"/>
    </source>
</evidence>
<gene>
    <name evidence="1" type="ORF">J2S55_007958</name>
</gene>
<accession>A0ABT9RHD5</accession>
<proteinExistence type="predicted"/>
<evidence type="ECO:0008006" key="3">
    <source>
        <dbReference type="Google" id="ProtNLM"/>
    </source>
</evidence>
<dbReference type="Proteomes" id="UP001230426">
    <property type="component" value="Unassembled WGS sequence"/>
</dbReference>
<protein>
    <recommendedName>
        <fullName evidence="3">Transposase</fullName>
    </recommendedName>
</protein>
<organism evidence="1 2">
    <name type="scientific">Streptosporangium brasiliense</name>
    <dbReference type="NCBI Taxonomy" id="47480"/>
    <lineage>
        <taxon>Bacteria</taxon>
        <taxon>Bacillati</taxon>
        <taxon>Actinomycetota</taxon>
        <taxon>Actinomycetes</taxon>
        <taxon>Streptosporangiales</taxon>
        <taxon>Streptosporangiaceae</taxon>
        <taxon>Streptosporangium</taxon>
    </lineage>
</organism>